<dbReference type="PRINTS" id="PR00359">
    <property type="entry name" value="BP450"/>
</dbReference>
<protein>
    <submittedName>
        <fullName evidence="3">Cytochrome P450</fullName>
    </submittedName>
</protein>
<comment type="similarity">
    <text evidence="2">Belongs to the cytochrome P450 family.</text>
</comment>
<organism evidence="3 4">
    <name type="scientific">Pseudahrensia aquimaris</name>
    <dbReference type="NCBI Taxonomy" id="744461"/>
    <lineage>
        <taxon>Bacteria</taxon>
        <taxon>Pseudomonadati</taxon>
        <taxon>Pseudomonadota</taxon>
        <taxon>Alphaproteobacteria</taxon>
        <taxon>Hyphomicrobiales</taxon>
        <taxon>Ahrensiaceae</taxon>
        <taxon>Pseudahrensia</taxon>
    </lineage>
</organism>
<proteinExistence type="inferred from homology"/>
<name>A0ABW3FJN6_9HYPH</name>
<dbReference type="Proteomes" id="UP001597101">
    <property type="component" value="Unassembled WGS sequence"/>
</dbReference>
<sequence length="338" mass="37303">MKAPPEFGIIPQAFWDDPYPTLAAMRRDAPICFVPQLNAILLNKRDDIFTCEKNVAVFSSQQAGGLMTVLMGENMMRKDGDAHMKERREIFPAISPKTVKNTWRTHFERETRTVIDGLKDRSGFDIVRDFAMPVSGHALRHITGLTQLRPDEIDQTSQAMIDGVGNYGGDPALEAACHAATAKLDAAIDARIAANAPDDDTSIVAVLHRAGQPIESIRANVKLAISGGQNEPRDAIAGAAWALLTHPEERAKVAKDEATWLQVFEEYARWISPIGMSPREIKQDFEWGGVTLVKGTRAFLMFSSANRDEDHFDEPDAFRVNRDTSKAISFGAGPHFCA</sequence>
<dbReference type="EMBL" id="JBHTJV010000025">
    <property type="protein sequence ID" value="MFD0917748.1"/>
    <property type="molecule type" value="Genomic_DNA"/>
</dbReference>
<evidence type="ECO:0000313" key="4">
    <source>
        <dbReference type="Proteomes" id="UP001597101"/>
    </source>
</evidence>
<dbReference type="Pfam" id="PF00067">
    <property type="entry name" value="p450"/>
    <property type="match status" value="1"/>
</dbReference>
<reference evidence="4" key="1">
    <citation type="journal article" date="2019" name="Int. J. Syst. Evol. Microbiol.">
        <title>The Global Catalogue of Microorganisms (GCM) 10K type strain sequencing project: providing services to taxonomists for standard genome sequencing and annotation.</title>
        <authorList>
            <consortium name="The Broad Institute Genomics Platform"/>
            <consortium name="The Broad Institute Genome Sequencing Center for Infectious Disease"/>
            <person name="Wu L."/>
            <person name="Ma J."/>
        </authorList>
    </citation>
    <scope>NUCLEOTIDE SEQUENCE [LARGE SCALE GENOMIC DNA]</scope>
    <source>
        <strain evidence="4">CCUG 60023</strain>
    </source>
</reference>
<dbReference type="RefSeq" id="WP_377213601.1">
    <property type="nucleotide sequence ID" value="NZ_JBHTJV010000025.1"/>
</dbReference>
<evidence type="ECO:0000256" key="1">
    <source>
        <dbReference type="ARBA" id="ARBA00001971"/>
    </source>
</evidence>
<dbReference type="PANTHER" id="PTHR46696">
    <property type="entry name" value="P450, PUTATIVE (EUROFUNG)-RELATED"/>
    <property type="match status" value="1"/>
</dbReference>
<dbReference type="InterPro" id="IPR001128">
    <property type="entry name" value="Cyt_P450"/>
</dbReference>
<dbReference type="Gene3D" id="1.10.630.10">
    <property type="entry name" value="Cytochrome P450"/>
    <property type="match status" value="1"/>
</dbReference>
<comment type="cofactor">
    <cofactor evidence="1">
        <name>heme</name>
        <dbReference type="ChEBI" id="CHEBI:30413"/>
    </cofactor>
</comment>
<dbReference type="InterPro" id="IPR002397">
    <property type="entry name" value="Cyt_P450_B"/>
</dbReference>
<dbReference type="InterPro" id="IPR036396">
    <property type="entry name" value="Cyt_P450_sf"/>
</dbReference>
<evidence type="ECO:0000256" key="2">
    <source>
        <dbReference type="ARBA" id="ARBA00010617"/>
    </source>
</evidence>
<dbReference type="SUPFAM" id="SSF48264">
    <property type="entry name" value="Cytochrome P450"/>
    <property type="match status" value="1"/>
</dbReference>
<evidence type="ECO:0000313" key="3">
    <source>
        <dbReference type="EMBL" id="MFD0917748.1"/>
    </source>
</evidence>
<keyword evidence="4" id="KW-1185">Reference proteome</keyword>
<comment type="caution">
    <text evidence="3">The sequence shown here is derived from an EMBL/GenBank/DDBJ whole genome shotgun (WGS) entry which is preliminary data.</text>
</comment>
<dbReference type="PANTHER" id="PTHR46696:SF1">
    <property type="entry name" value="CYTOCHROME P450 YJIB-RELATED"/>
    <property type="match status" value="1"/>
</dbReference>
<gene>
    <name evidence="3" type="ORF">ACFQ14_15195</name>
</gene>
<accession>A0ABW3FJN6</accession>